<dbReference type="EMBL" id="BNCO01000004">
    <property type="protein sequence ID" value="GIL46739.1"/>
    <property type="molecule type" value="Genomic_DNA"/>
</dbReference>
<accession>A0A8J4ETX5</accession>
<evidence type="ECO:0000256" key="1">
    <source>
        <dbReference type="SAM" id="Coils"/>
    </source>
</evidence>
<reference evidence="2" key="1">
    <citation type="journal article" date="2021" name="Proc. Natl. Acad. Sci. U.S.A.">
        <title>Three genomes in the algal genus Volvox reveal the fate of a haploid sex-determining region after a transition to homothallism.</title>
        <authorList>
            <person name="Yamamoto K."/>
            <person name="Hamaji T."/>
            <person name="Kawai-Toyooka H."/>
            <person name="Matsuzaki R."/>
            <person name="Takahashi F."/>
            <person name="Nishimura Y."/>
            <person name="Kawachi M."/>
            <person name="Noguchi H."/>
            <person name="Minakuchi Y."/>
            <person name="Umen J.G."/>
            <person name="Toyoda A."/>
            <person name="Nozaki H."/>
        </authorList>
    </citation>
    <scope>NUCLEOTIDE SEQUENCE</scope>
    <source>
        <strain evidence="2">NIES-3780</strain>
    </source>
</reference>
<evidence type="ECO:0000313" key="3">
    <source>
        <dbReference type="Proteomes" id="UP000747399"/>
    </source>
</evidence>
<dbReference type="Proteomes" id="UP000747399">
    <property type="component" value="Unassembled WGS sequence"/>
</dbReference>
<proteinExistence type="predicted"/>
<sequence length="126" mass="14356">MCQQRFLAASQNSEQEADVLMTANVEKLSQHVAALQQQLQVVTEEAVTSHAAAARAQAEVRELEGRMFKNEEKIKALRDFVFYYKKELRTVHNEKAMWQEAQAWCNFAVVPCMAGSACRTFRCAKK</sequence>
<dbReference type="AlphaFoldDB" id="A0A8J4ETX5"/>
<comment type="caution">
    <text evidence="2">The sequence shown here is derived from an EMBL/GenBank/DDBJ whole genome shotgun (WGS) entry which is preliminary data.</text>
</comment>
<organism evidence="2 3">
    <name type="scientific">Volvox africanus</name>
    <dbReference type="NCBI Taxonomy" id="51714"/>
    <lineage>
        <taxon>Eukaryota</taxon>
        <taxon>Viridiplantae</taxon>
        <taxon>Chlorophyta</taxon>
        <taxon>core chlorophytes</taxon>
        <taxon>Chlorophyceae</taxon>
        <taxon>CS clade</taxon>
        <taxon>Chlamydomonadales</taxon>
        <taxon>Volvocaceae</taxon>
        <taxon>Volvox</taxon>
    </lineage>
</organism>
<evidence type="ECO:0000313" key="2">
    <source>
        <dbReference type="EMBL" id="GIL46739.1"/>
    </source>
</evidence>
<keyword evidence="1" id="KW-0175">Coiled coil</keyword>
<keyword evidence="3" id="KW-1185">Reference proteome</keyword>
<gene>
    <name evidence="2" type="ORF">Vafri_3654</name>
</gene>
<feature type="coiled-coil region" evidence="1">
    <location>
        <begin position="25"/>
        <end position="73"/>
    </location>
</feature>
<protein>
    <submittedName>
        <fullName evidence="2">Uncharacterized protein</fullName>
    </submittedName>
</protein>
<name>A0A8J4ETX5_9CHLO</name>